<dbReference type="InterPro" id="IPR011964">
    <property type="entry name" value="YVTN_b-propeller_repeat"/>
</dbReference>
<sequence length="446" mass="48746">MLFVVAVSYSVDAYAQTDSFRLMDYDANTDRVYVANSGQDEVWVINATAAPDTFQVLAKISVGTDPRDIAISDDGTKIYVTNHFDGTVSKITYDPITDEYDSTYIPLDVGNLPWGISLVSGKLFVANWGGSNIGGTDYDGTLTIYNFTGNPPRTDIPIGGNLDGGPWGLNSHPNDTWLVITDDGQEKLVLIHRVTMEMFEIDLSQIECYNPWDPVITDDGLIVTPCGDSYDITTMPNSIELESPLTVFAEPIVAGEPAFFPVFNLKNCWNLDYSFGGCTVGPPQKLQFEDEGATHNEPWAVYSQGDKIYGVDMYNKANPGEEQEEGTLLIWDATTLDLVSDGKIEYEDHPDKVGVGPRDVLVTPDGKIFVSNSGTHEISNKQNELGGTPFDYSSAVGASIIACDGSNCITSHPVTTTDNTLWFIIAGIVIAIVIIIFIVIRKQKKN</sequence>
<proteinExistence type="predicted"/>
<dbReference type="SUPFAM" id="SSF50974">
    <property type="entry name" value="Nitrous oxide reductase, N-terminal domain"/>
    <property type="match status" value="2"/>
</dbReference>
<dbReference type="InterPro" id="IPR051200">
    <property type="entry name" value="Host-pathogen_enzymatic-act"/>
</dbReference>
<reference evidence="2 3" key="1">
    <citation type="submission" date="2018-02" db="EMBL/GenBank/DDBJ databases">
        <title>Complete genome of Nitrosopumilus ureaphilus PS0.</title>
        <authorList>
            <person name="Qin W."/>
            <person name="Zheng Y."/>
            <person name="Stahl D.A."/>
        </authorList>
    </citation>
    <scope>NUCLEOTIDE SEQUENCE [LARGE SCALE GENOMIC DNA]</scope>
    <source>
        <strain evidence="2 3">PS0</strain>
    </source>
</reference>
<dbReference type="EMBL" id="CP026995">
    <property type="protein sequence ID" value="QLH05935.1"/>
    <property type="molecule type" value="Genomic_DNA"/>
</dbReference>
<dbReference type="InterPro" id="IPR019405">
    <property type="entry name" value="Lactonase_7-beta_prop"/>
</dbReference>
<dbReference type="PANTHER" id="PTHR47197:SF3">
    <property type="entry name" value="DIHYDRO-HEME D1 DEHYDROGENASE"/>
    <property type="match status" value="1"/>
</dbReference>
<keyword evidence="1" id="KW-0472">Membrane</keyword>
<keyword evidence="1" id="KW-1133">Transmembrane helix</keyword>
<organism evidence="2 3">
    <name type="scientific">Nitrosopumilus ureiphilus</name>
    <dbReference type="NCBI Taxonomy" id="1470067"/>
    <lineage>
        <taxon>Archaea</taxon>
        <taxon>Nitrososphaerota</taxon>
        <taxon>Nitrososphaeria</taxon>
        <taxon>Nitrosopumilales</taxon>
        <taxon>Nitrosopumilaceae</taxon>
        <taxon>Nitrosopumilus</taxon>
    </lineage>
</organism>
<feature type="transmembrane region" description="Helical" evidence="1">
    <location>
        <begin position="421"/>
        <end position="440"/>
    </location>
</feature>
<dbReference type="Gene3D" id="2.130.10.10">
    <property type="entry name" value="YVTN repeat-like/Quinoprotein amine dehydrogenase"/>
    <property type="match status" value="1"/>
</dbReference>
<dbReference type="KEGG" id="nue:C5F50_01700"/>
<name>A0A7D5M494_9ARCH</name>
<evidence type="ECO:0000313" key="2">
    <source>
        <dbReference type="EMBL" id="QLH05935.1"/>
    </source>
</evidence>
<dbReference type="PANTHER" id="PTHR47197">
    <property type="entry name" value="PROTEIN NIRF"/>
    <property type="match status" value="1"/>
</dbReference>
<keyword evidence="3" id="KW-1185">Reference proteome</keyword>
<dbReference type="AlphaFoldDB" id="A0A7D5M494"/>
<dbReference type="InterPro" id="IPR011045">
    <property type="entry name" value="N2O_reductase_N"/>
</dbReference>
<dbReference type="Proteomes" id="UP000509478">
    <property type="component" value="Chromosome"/>
</dbReference>
<dbReference type="InterPro" id="IPR015943">
    <property type="entry name" value="WD40/YVTN_repeat-like_dom_sf"/>
</dbReference>
<evidence type="ECO:0000313" key="3">
    <source>
        <dbReference type="Proteomes" id="UP000509478"/>
    </source>
</evidence>
<dbReference type="NCBIfam" id="TIGR02276">
    <property type="entry name" value="beta_rpt_yvtn"/>
    <property type="match status" value="1"/>
</dbReference>
<protein>
    <recommendedName>
        <fullName evidence="4">YncE family protein</fullName>
    </recommendedName>
</protein>
<gene>
    <name evidence="2" type="ORF">C5F50_01700</name>
</gene>
<accession>A0A7D5M494</accession>
<evidence type="ECO:0008006" key="4">
    <source>
        <dbReference type="Google" id="ProtNLM"/>
    </source>
</evidence>
<evidence type="ECO:0000256" key="1">
    <source>
        <dbReference type="SAM" id="Phobius"/>
    </source>
</evidence>
<keyword evidence="1" id="KW-0812">Transmembrane</keyword>
<dbReference type="Pfam" id="PF10282">
    <property type="entry name" value="Lactonase"/>
    <property type="match status" value="1"/>
</dbReference>